<dbReference type="Gene3D" id="3.40.50.1820">
    <property type="entry name" value="alpha/beta hydrolase"/>
    <property type="match status" value="1"/>
</dbReference>
<keyword evidence="1" id="KW-0732">Signal</keyword>
<evidence type="ECO:0000256" key="1">
    <source>
        <dbReference type="SAM" id="SignalP"/>
    </source>
</evidence>
<evidence type="ECO:0000313" key="3">
    <source>
        <dbReference type="Proteomes" id="UP000295302"/>
    </source>
</evidence>
<evidence type="ECO:0000313" key="2">
    <source>
        <dbReference type="EMBL" id="TDD46184.1"/>
    </source>
</evidence>
<dbReference type="EMBL" id="SMKQ01000065">
    <property type="protein sequence ID" value="TDD46184.1"/>
    <property type="molecule type" value="Genomic_DNA"/>
</dbReference>
<reference evidence="2 3" key="1">
    <citation type="submission" date="2019-03" db="EMBL/GenBank/DDBJ databases">
        <title>Draft genome sequences of novel Actinobacteria.</title>
        <authorList>
            <person name="Sahin N."/>
            <person name="Ay H."/>
            <person name="Saygin H."/>
        </authorList>
    </citation>
    <scope>NUCLEOTIDE SEQUENCE [LARGE SCALE GENOMIC DNA]</scope>
    <source>
        <strain evidence="2 3">CH32</strain>
    </source>
</reference>
<organism evidence="2 3">
    <name type="scientific">Nonomuraea terrae</name>
    <dbReference type="NCBI Taxonomy" id="2530383"/>
    <lineage>
        <taxon>Bacteria</taxon>
        <taxon>Bacillati</taxon>
        <taxon>Actinomycetota</taxon>
        <taxon>Actinomycetes</taxon>
        <taxon>Streptosporangiales</taxon>
        <taxon>Streptosporangiaceae</taxon>
        <taxon>Nonomuraea</taxon>
    </lineage>
</organism>
<evidence type="ECO:0008006" key="4">
    <source>
        <dbReference type="Google" id="ProtNLM"/>
    </source>
</evidence>
<dbReference type="InterPro" id="IPR029058">
    <property type="entry name" value="AB_hydrolase_fold"/>
</dbReference>
<name>A0A4R4YPH2_9ACTN</name>
<dbReference type="AlphaFoldDB" id="A0A4R4YPH2"/>
<dbReference type="OrthoDB" id="7197847at2"/>
<dbReference type="SUPFAM" id="SSF53474">
    <property type="entry name" value="alpha/beta-Hydrolases"/>
    <property type="match status" value="1"/>
</dbReference>
<sequence length="444" mass="48219">MRRRSLVLSVLALSAVLFGSTTAGAVDAGPVRGDRPLPGYTVDNPPLEPALVGGRSSRVLQGVHEHAAYVIEVPPRWNGDLLMWAHGFRGATRVLTVDPPGYGLRRRLLDQGYAWAASSYYANDYDVRAGVLSTRDLADHFRRVVGKPQRTYLAGVSMGGHVAVRSIEQYPGRYDAALPMCGVLGDHELFDFFLDFHLAAQDLADVPAYPFPADYATGAVPRIQQRLGLSGTGTGTGNELGAQFRDIVVNLSGGERPGAQAAFAYWKDYLFGLAGPDGGGTLAQQPGRVATNADTDYEPDSPVDVDASVRRVPPVDPVARRTQRLTEVPAVTGRINVPVLSLHNLGDAFVPFSMEQHYRADVARHGRGELLVQRAIRTVGHCEFSDAEVAAAWDDLVRWERGGRRPAGDDVRDPATVADPRYGCRFTDRNAYPEGTRRMFAACP</sequence>
<gene>
    <name evidence="2" type="ORF">E1286_21665</name>
</gene>
<keyword evidence="3" id="KW-1185">Reference proteome</keyword>
<protein>
    <recommendedName>
        <fullName evidence="4">Alpha/beta hydrolase</fullName>
    </recommendedName>
</protein>
<dbReference type="RefSeq" id="WP_132615266.1">
    <property type="nucleotide sequence ID" value="NZ_SMKQ01000065.1"/>
</dbReference>
<comment type="caution">
    <text evidence="2">The sequence shown here is derived from an EMBL/GenBank/DDBJ whole genome shotgun (WGS) entry which is preliminary data.</text>
</comment>
<proteinExistence type="predicted"/>
<dbReference type="Proteomes" id="UP000295302">
    <property type="component" value="Unassembled WGS sequence"/>
</dbReference>
<feature type="chain" id="PRO_5020233392" description="Alpha/beta hydrolase" evidence="1">
    <location>
        <begin position="26"/>
        <end position="444"/>
    </location>
</feature>
<accession>A0A4R4YPH2</accession>
<feature type="signal peptide" evidence="1">
    <location>
        <begin position="1"/>
        <end position="25"/>
    </location>
</feature>